<evidence type="ECO:0000313" key="2">
    <source>
        <dbReference type="Proteomes" id="UP000005845"/>
    </source>
</evidence>
<gene>
    <name evidence="1" type="ORF">GOSPT_022_00270</name>
</gene>
<dbReference type="AlphaFoldDB" id="H5TW25"/>
<protein>
    <submittedName>
        <fullName evidence="1">Uncharacterized protein</fullName>
    </submittedName>
</protein>
<reference evidence="1 2" key="1">
    <citation type="submission" date="2012-02" db="EMBL/GenBank/DDBJ databases">
        <title>Whole genome shotgun sequence of Gordonia sputi NBRC 100414.</title>
        <authorList>
            <person name="Yoshida I."/>
            <person name="Hosoyama A."/>
            <person name="Tsuchikane K."/>
            <person name="Katsumata H."/>
            <person name="Yamazaki S."/>
            <person name="Fujita N."/>
        </authorList>
    </citation>
    <scope>NUCLEOTIDE SEQUENCE [LARGE SCALE GENOMIC DNA]</scope>
    <source>
        <strain evidence="1 2">NBRC 100414</strain>
    </source>
</reference>
<dbReference type="EMBL" id="BAFC01000022">
    <property type="protein sequence ID" value="GAB37683.1"/>
    <property type="molecule type" value="Genomic_DNA"/>
</dbReference>
<name>H5TW25_9ACTN</name>
<sequence>MEGIHRLAVCGRFRSANGPIGRLGPGSASLWPTLGRARDTTLRNVSRRLGRLRAVGARALGPGSVGADYRYLPRSPGASTPMPVVRLAVGRLCEVPESLEIESFGRMIREFTMTIPMPFVGHRTSPPSYLTTRMARWSVDSVEPLIVANPATPEE</sequence>
<proteinExistence type="predicted"/>
<keyword evidence="2" id="KW-1185">Reference proteome</keyword>
<accession>H5TW25</accession>
<evidence type="ECO:0000313" key="1">
    <source>
        <dbReference type="EMBL" id="GAB37683.1"/>
    </source>
</evidence>
<organism evidence="1 2">
    <name type="scientific">Gordonia sputi NBRC 100414</name>
    <dbReference type="NCBI Taxonomy" id="1089453"/>
    <lineage>
        <taxon>Bacteria</taxon>
        <taxon>Bacillati</taxon>
        <taxon>Actinomycetota</taxon>
        <taxon>Actinomycetes</taxon>
        <taxon>Mycobacteriales</taxon>
        <taxon>Gordoniaceae</taxon>
        <taxon>Gordonia</taxon>
    </lineage>
</organism>
<comment type="caution">
    <text evidence="1">The sequence shown here is derived from an EMBL/GenBank/DDBJ whole genome shotgun (WGS) entry which is preliminary data.</text>
</comment>
<dbReference type="Proteomes" id="UP000005845">
    <property type="component" value="Unassembled WGS sequence"/>
</dbReference>